<name>A0AAW4VSF4_9FIRM</name>
<accession>A0AAW4VSF4</accession>
<comment type="caution">
    <text evidence="1">The sequence shown here is derived from an EMBL/GenBank/DDBJ whole genome shotgun (WGS) entry which is preliminary data.</text>
</comment>
<sequence length="275" mass="32578">MNTYQYDLKLKKEKLISQLPFNTQYPLTYYDDIRNVVYYTYRINGNDELFEYNLKSKKSTQLTTDVFCINSIYKINKDNLLLFAVINNSSLGMWKYNLKTHNINKLSPNDFTIRAQTYLKNEGKIIIIGYNEQKEWQIRDDYNNGKISNYNIPYTMYEYNIKTCKLKKIINLSISGSITSLAANKKNIYYKSEYIDGKIKVYKINRKSKKESHIKQLDNSYYFIGINMKENEIIYVIKLSKGQSVLESMNLDTFEKKELFSHKDIEGQINNGFFN</sequence>
<organism evidence="1 2">
    <name type="scientific">Faecalibacillus faecis</name>
    <dbReference type="NCBI Taxonomy" id="1982628"/>
    <lineage>
        <taxon>Bacteria</taxon>
        <taxon>Bacillati</taxon>
        <taxon>Bacillota</taxon>
        <taxon>Erysipelotrichia</taxon>
        <taxon>Erysipelotrichales</taxon>
        <taxon>Coprobacillaceae</taxon>
        <taxon>Faecalibacillus</taxon>
    </lineage>
</organism>
<dbReference type="RefSeq" id="WP_227279909.1">
    <property type="nucleotide sequence ID" value="NZ_JAJDKR010000035.1"/>
</dbReference>
<dbReference type="EMBL" id="JAJDKZ010000035">
    <property type="protein sequence ID" value="MCB8611066.1"/>
    <property type="molecule type" value="Genomic_DNA"/>
</dbReference>
<dbReference type="InterPro" id="IPR015943">
    <property type="entry name" value="WD40/YVTN_repeat-like_dom_sf"/>
</dbReference>
<reference evidence="1" key="1">
    <citation type="submission" date="2021-10" db="EMBL/GenBank/DDBJ databases">
        <title>Collection of gut derived symbiotic bacterial strains cultured from healthy donors.</title>
        <authorList>
            <person name="Lin H."/>
            <person name="Littmann E."/>
            <person name="Kohout C."/>
            <person name="Pamer E.G."/>
        </authorList>
    </citation>
    <scope>NUCLEOTIDE SEQUENCE</scope>
    <source>
        <strain evidence="1">DFI.4.48</strain>
    </source>
</reference>
<gene>
    <name evidence="1" type="ORF">LJD69_10750</name>
</gene>
<protein>
    <submittedName>
        <fullName evidence="1">Uncharacterized protein</fullName>
    </submittedName>
</protein>
<evidence type="ECO:0000313" key="1">
    <source>
        <dbReference type="EMBL" id="MCB8611066.1"/>
    </source>
</evidence>
<dbReference type="AlphaFoldDB" id="A0AAW4VSF4"/>
<dbReference type="Gene3D" id="2.130.10.10">
    <property type="entry name" value="YVTN repeat-like/Quinoprotein amine dehydrogenase"/>
    <property type="match status" value="1"/>
</dbReference>
<dbReference type="SUPFAM" id="SSF69304">
    <property type="entry name" value="Tricorn protease N-terminal domain"/>
    <property type="match status" value="1"/>
</dbReference>
<evidence type="ECO:0000313" key="2">
    <source>
        <dbReference type="Proteomes" id="UP001198439"/>
    </source>
</evidence>
<proteinExistence type="predicted"/>
<dbReference type="Proteomes" id="UP001198439">
    <property type="component" value="Unassembled WGS sequence"/>
</dbReference>